<feature type="region of interest" description="Disordered" evidence="2">
    <location>
        <begin position="1"/>
        <end position="48"/>
    </location>
</feature>
<keyword evidence="1" id="KW-0175">Coiled coil</keyword>
<dbReference type="Proteomes" id="UP000298061">
    <property type="component" value="Unassembled WGS sequence"/>
</dbReference>
<evidence type="ECO:0000256" key="2">
    <source>
        <dbReference type="SAM" id="MobiDB-lite"/>
    </source>
</evidence>
<name>A0A4Z0A411_9AGAM</name>
<dbReference type="AlphaFoldDB" id="A0A4Z0A411"/>
<proteinExistence type="predicted"/>
<gene>
    <name evidence="3" type="ORF">EWM64_g2556</name>
</gene>
<keyword evidence="4" id="KW-1185">Reference proteome</keyword>
<comment type="caution">
    <text evidence="3">The sequence shown here is derived from an EMBL/GenBank/DDBJ whole genome shotgun (WGS) entry which is preliminary data.</text>
</comment>
<reference evidence="3 4" key="1">
    <citation type="submission" date="2019-02" db="EMBL/GenBank/DDBJ databases">
        <title>Genome sequencing of the rare red list fungi Hericium alpestre (H. flagellum).</title>
        <authorList>
            <person name="Buettner E."/>
            <person name="Kellner H."/>
        </authorList>
    </citation>
    <scope>NUCLEOTIDE SEQUENCE [LARGE SCALE GENOMIC DNA]</scope>
    <source>
        <strain evidence="3 4">DSM 108284</strain>
    </source>
</reference>
<sequence>MKPAAQSTPAKKSKESKKRSADLSVAAARLPKQKRARAESEGEDAMDDEGDELADVTMSMDLVETPKVYKMAGPKEFYSIGSLDEGKLGLPLYDFDAVRALCLRLETHDVIVALPLQPGGEITGAAVRAIEATFCQTAAVADRQRFGTGISWSVPNRERLWEVKSKVTQTIWVDFRPYYVANFPRAPVLPHAERDGIASSVFWSFVVPDDKPELPESVLALVMRSGRVTYAEVWRGYTAEGKAAAEWFLRVYQPSSKLLKQFKLDDFTLFEDPSVKLKHYKRCVFCLRVDMHGGRHSAADCGILRQLNGHLDDRGLQEAIVTSKLKVKWVDASKAYDVQESLKMLLMEHQTVAQQLSSVEQRVTALEAENLALKVQGEGGKGKEGKKGKGKAEEKVTAAVPVKGPTPGSSKGGSKQKYYNKK</sequence>
<evidence type="ECO:0000313" key="3">
    <source>
        <dbReference type="EMBL" id="TFY81455.1"/>
    </source>
</evidence>
<feature type="coiled-coil region" evidence="1">
    <location>
        <begin position="349"/>
        <end position="376"/>
    </location>
</feature>
<feature type="compositionally biased region" description="Polar residues" evidence="2">
    <location>
        <begin position="1"/>
        <end position="10"/>
    </location>
</feature>
<accession>A0A4Z0A411</accession>
<feature type="compositionally biased region" description="Low complexity" evidence="2">
    <location>
        <begin position="401"/>
        <end position="415"/>
    </location>
</feature>
<evidence type="ECO:0000256" key="1">
    <source>
        <dbReference type="SAM" id="Coils"/>
    </source>
</evidence>
<feature type="compositionally biased region" description="Basic and acidic residues" evidence="2">
    <location>
        <begin position="380"/>
        <end position="396"/>
    </location>
</feature>
<evidence type="ECO:0000313" key="4">
    <source>
        <dbReference type="Proteomes" id="UP000298061"/>
    </source>
</evidence>
<organism evidence="3 4">
    <name type="scientific">Hericium alpestre</name>
    <dbReference type="NCBI Taxonomy" id="135208"/>
    <lineage>
        <taxon>Eukaryota</taxon>
        <taxon>Fungi</taxon>
        <taxon>Dikarya</taxon>
        <taxon>Basidiomycota</taxon>
        <taxon>Agaricomycotina</taxon>
        <taxon>Agaricomycetes</taxon>
        <taxon>Russulales</taxon>
        <taxon>Hericiaceae</taxon>
        <taxon>Hericium</taxon>
    </lineage>
</organism>
<dbReference type="EMBL" id="SFCI01000210">
    <property type="protein sequence ID" value="TFY81455.1"/>
    <property type="molecule type" value="Genomic_DNA"/>
</dbReference>
<feature type="region of interest" description="Disordered" evidence="2">
    <location>
        <begin position="376"/>
        <end position="422"/>
    </location>
</feature>
<protein>
    <submittedName>
        <fullName evidence="3">Uncharacterized protein</fullName>
    </submittedName>
</protein>